<dbReference type="Proteomes" id="UP000321947">
    <property type="component" value="Unassembled WGS sequence"/>
</dbReference>
<organism evidence="1 2">
    <name type="scientific">Cucumis melo var. makuwa</name>
    <name type="common">Oriental melon</name>
    <dbReference type="NCBI Taxonomy" id="1194695"/>
    <lineage>
        <taxon>Eukaryota</taxon>
        <taxon>Viridiplantae</taxon>
        <taxon>Streptophyta</taxon>
        <taxon>Embryophyta</taxon>
        <taxon>Tracheophyta</taxon>
        <taxon>Spermatophyta</taxon>
        <taxon>Magnoliopsida</taxon>
        <taxon>eudicotyledons</taxon>
        <taxon>Gunneridae</taxon>
        <taxon>Pentapetalae</taxon>
        <taxon>rosids</taxon>
        <taxon>fabids</taxon>
        <taxon>Cucurbitales</taxon>
        <taxon>Cucurbitaceae</taxon>
        <taxon>Benincaseae</taxon>
        <taxon>Cucumis</taxon>
    </lineage>
</organism>
<evidence type="ECO:0000313" key="2">
    <source>
        <dbReference type="Proteomes" id="UP000321947"/>
    </source>
</evidence>
<evidence type="ECO:0000313" key="1">
    <source>
        <dbReference type="EMBL" id="TYK18680.1"/>
    </source>
</evidence>
<dbReference type="EMBL" id="SSTD01007548">
    <property type="protein sequence ID" value="TYK18680.1"/>
    <property type="molecule type" value="Genomic_DNA"/>
</dbReference>
<comment type="caution">
    <text evidence="1">The sequence shown here is derived from an EMBL/GenBank/DDBJ whole genome shotgun (WGS) entry which is preliminary data.</text>
</comment>
<gene>
    <name evidence="1" type="ORF">E5676_scaffold481G00190</name>
</gene>
<proteinExistence type="predicted"/>
<dbReference type="AlphaFoldDB" id="A0A5D3D590"/>
<accession>A0A5D3D590</accession>
<protein>
    <submittedName>
        <fullName evidence="1">Uncharacterized protein</fullName>
    </submittedName>
</protein>
<reference evidence="1 2" key="1">
    <citation type="submission" date="2019-08" db="EMBL/GenBank/DDBJ databases">
        <title>Draft genome sequences of two oriental melons (Cucumis melo L. var makuwa).</title>
        <authorList>
            <person name="Kwon S.-Y."/>
        </authorList>
    </citation>
    <scope>NUCLEOTIDE SEQUENCE [LARGE SCALE GENOMIC DNA]</scope>
    <source>
        <strain evidence="2">cv. Chang Bougi</strain>
        <tissue evidence="1">Leaf</tissue>
    </source>
</reference>
<name>A0A5D3D590_CUCMM</name>
<sequence length="67" mass="7808">MKFRVFSANNPVVPEKAQTALEPAIVYRGAGNMKSVIPKKRKLVKRMMYDCIKEWIKSLFRPTPELR</sequence>